<comment type="similarity">
    <text evidence="1">Belongs to the peptidase C14B family.</text>
</comment>
<dbReference type="GO" id="GO:0004197">
    <property type="term" value="F:cysteine-type endopeptidase activity"/>
    <property type="evidence" value="ECO:0007669"/>
    <property type="project" value="InterPro"/>
</dbReference>
<feature type="domain" description="Peptidase C14 caspase" evidence="3">
    <location>
        <begin position="227"/>
        <end position="381"/>
    </location>
</feature>
<dbReference type="GO" id="GO:0006508">
    <property type="term" value="P:proteolysis"/>
    <property type="evidence" value="ECO:0007669"/>
    <property type="project" value="InterPro"/>
</dbReference>
<gene>
    <name evidence="4" type="ORF">RIF29_41616</name>
</gene>
<dbReference type="GO" id="GO:0005737">
    <property type="term" value="C:cytoplasm"/>
    <property type="evidence" value="ECO:0007669"/>
    <property type="project" value="TreeGrafter"/>
</dbReference>
<accession>A0AAN9E6R2</accession>
<evidence type="ECO:0000313" key="5">
    <source>
        <dbReference type="Proteomes" id="UP001372338"/>
    </source>
</evidence>
<dbReference type="AlphaFoldDB" id="A0AAN9E6R2"/>
<evidence type="ECO:0000259" key="3">
    <source>
        <dbReference type="Pfam" id="PF00656"/>
    </source>
</evidence>
<dbReference type="Gene3D" id="3.40.50.12660">
    <property type="match status" value="1"/>
</dbReference>
<evidence type="ECO:0000256" key="2">
    <source>
        <dbReference type="SAM" id="MobiDB-lite"/>
    </source>
</evidence>
<comment type="caution">
    <text evidence="4">The sequence shown here is derived from an EMBL/GenBank/DDBJ whole genome shotgun (WGS) entry which is preliminary data.</text>
</comment>
<dbReference type="PANTHER" id="PTHR48104:SF2">
    <property type="entry name" value="METACASPASE-1-LIKE ISOFORM X1"/>
    <property type="match status" value="1"/>
</dbReference>
<organism evidence="4 5">
    <name type="scientific">Crotalaria pallida</name>
    <name type="common">Smooth rattlebox</name>
    <name type="synonym">Crotalaria striata</name>
    <dbReference type="NCBI Taxonomy" id="3830"/>
    <lineage>
        <taxon>Eukaryota</taxon>
        <taxon>Viridiplantae</taxon>
        <taxon>Streptophyta</taxon>
        <taxon>Embryophyta</taxon>
        <taxon>Tracheophyta</taxon>
        <taxon>Spermatophyta</taxon>
        <taxon>Magnoliopsida</taxon>
        <taxon>eudicotyledons</taxon>
        <taxon>Gunneridae</taxon>
        <taxon>Pentapetalae</taxon>
        <taxon>rosids</taxon>
        <taxon>fabids</taxon>
        <taxon>Fabales</taxon>
        <taxon>Fabaceae</taxon>
        <taxon>Papilionoideae</taxon>
        <taxon>50 kb inversion clade</taxon>
        <taxon>genistoids sensu lato</taxon>
        <taxon>core genistoids</taxon>
        <taxon>Crotalarieae</taxon>
        <taxon>Crotalaria</taxon>
    </lineage>
</organism>
<dbReference type="InterPro" id="IPR011600">
    <property type="entry name" value="Pept_C14_caspase"/>
</dbReference>
<evidence type="ECO:0000256" key="1">
    <source>
        <dbReference type="ARBA" id="ARBA00009005"/>
    </source>
</evidence>
<protein>
    <recommendedName>
        <fullName evidence="3">Peptidase C14 caspase domain-containing protein</fullName>
    </recommendedName>
</protein>
<keyword evidence="5" id="KW-1185">Reference proteome</keyword>
<sequence length="443" mass="49240">MLKSSQPEPDEERNKAISETLGAGLQSIFYGRGNQINKGIINITGSVTGNGNGSIYVTVNNVRNYYYSYPPHSPQSPPEPTHEPSSREYGGSGYNNKFLENKRLDNASTNGFLLSKSSPSIPSSSYDRSFKINSSSISQPSGKAKVTCSVCKKELVVSSIDSTAYYCHACQERSAITKSISGYKQSRKEKDDGDNMLKHNIRNFLSKPFPSKSSFSDSLSLAKRCNKRAVLCGVTYGKRKYRLKGTIDGINAMKALLVENFKFPIDCIRILTEEAHDRNLIPTRRNILESLRWLVKDCQPGDSLMFYFSGHSLKQADFNEDEIDGLDESICPVDFKKEGTITDDEINSTIVWPLKKGVILHVIVDADHSGTTFVLMYVYEQKNGIWNWENNKPFTVGKHTSGGGLAICLSAHDDSLQVAADTSVRILDTFICSCNDMRILVHS</sequence>
<dbReference type="PANTHER" id="PTHR48104">
    <property type="entry name" value="METACASPASE-4"/>
    <property type="match status" value="1"/>
</dbReference>
<evidence type="ECO:0000313" key="4">
    <source>
        <dbReference type="EMBL" id="KAK7246746.1"/>
    </source>
</evidence>
<proteinExistence type="inferred from homology"/>
<feature type="region of interest" description="Disordered" evidence="2">
    <location>
        <begin position="69"/>
        <end position="97"/>
    </location>
</feature>
<dbReference type="Pfam" id="PF00656">
    <property type="entry name" value="Peptidase_C14"/>
    <property type="match status" value="1"/>
</dbReference>
<dbReference type="Proteomes" id="UP001372338">
    <property type="component" value="Unassembled WGS sequence"/>
</dbReference>
<dbReference type="EMBL" id="JAYWIO010000008">
    <property type="protein sequence ID" value="KAK7246746.1"/>
    <property type="molecule type" value="Genomic_DNA"/>
</dbReference>
<dbReference type="InterPro" id="IPR050452">
    <property type="entry name" value="Metacaspase"/>
</dbReference>
<name>A0AAN9E6R2_CROPI</name>
<reference evidence="4 5" key="1">
    <citation type="submission" date="2024-01" db="EMBL/GenBank/DDBJ databases">
        <title>The genomes of 5 underutilized Papilionoideae crops provide insights into root nodulation and disease resistanc.</title>
        <authorList>
            <person name="Yuan L."/>
        </authorList>
    </citation>
    <scope>NUCLEOTIDE SEQUENCE [LARGE SCALE GENOMIC DNA]</scope>
    <source>
        <strain evidence="4">ZHUSHIDOU_FW_LH</strain>
        <tissue evidence="4">Leaf</tissue>
    </source>
</reference>